<protein>
    <submittedName>
        <fullName evidence="1">Uncharacterized protein</fullName>
    </submittedName>
</protein>
<dbReference type="RefSeq" id="WP_120327272.1">
    <property type="nucleotide sequence ID" value="NZ_CP108084.1"/>
</dbReference>
<gene>
    <name evidence="1" type="ORF">D7I43_05435</name>
    <name evidence="2" type="ORF">OG994_02330</name>
</gene>
<dbReference type="Proteomes" id="UP000285744">
    <property type="component" value="Unassembled WGS sequence"/>
</dbReference>
<name>A0A420F6C2_9ACTN</name>
<reference evidence="2" key="2">
    <citation type="submission" date="2022-10" db="EMBL/GenBank/DDBJ databases">
        <title>The complete genomes of actinobacterial strains from the NBC collection.</title>
        <authorList>
            <person name="Joergensen T.S."/>
            <person name="Alvarez Arevalo M."/>
            <person name="Sterndorff E.B."/>
            <person name="Faurdal D."/>
            <person name="Vuksanovic O."/>
            <person name="Mourched A.-S."/>
            <person name="Charusanti P."/>
            <person name="Shaw S."/>
            <person name="Blin K."/>
            <person name="Weber T."/>
        </authorList>
    </citation>
    <scope>NUCLEOTIDE SEQUENCE</scope>
    <source>
        <strain evidence="2">NBC_00256</strain>
    </source>
</reference>
<sequence>MSTRLFVLERYDRVPGECADSPVGGLTTSTTRLRGALRIPADDVVLALVEGPDAETVAAVAAAAGWRVDRLGPAEWIAAPDAPAVTGPGGGP</sequence>
<evidence type="ECO:0000313" key="4">
    <source>
        <dbReference type="Proteomes" id="UP001432190"/>
    </source>
</evidence>
<keyword evidence="4" id="KW-1185">Reference proteome</keyword>
<evidence type="ECO:0000313" key="1">
    <source>
        <dbReference type="EMBL" id="RKF28461.1"/>
    </source>
</evidence>
<dbReference type="Proteomes" id="UP001432190">
    <property type="component" value="Chromosome"/>
</dbReference>
<evidence type="ECO:0000313" key="3">
    <source>
        <dbReference type="Proteomes" id="UP000285744"/>
    </source>
</evidence>
<proteinExistence type="predicted"/>
<dbReference type="AlphaFoldDB" id="A0A420F6C2"/>
<evidence type="ECO:0000313" key="2">
    <source>
        <dbReference type="EMBL" id="WUP50402.1"/>
    </source>
</evidence>
<accession>A0A420F6C2</accession>
<dbReference type="EMBL" id="RAQQ01000003">
    <property type="protein sequence ID" value="RKF28461.1"/>
    <property type="molecule type" value="Genomic_DNA"/>
</dbReference>
<reference evidence="1 3" key="1">
    <citation type="journal article" date="2018" name="Int. J. Syst. Evol. Microbiol.">
        <title>Micromonospora globbae sp. nov., an endophytic actinomycete isolated from roots of Globba winitii C. H. Wright.</title>
        <authorList>
            <person name="Kuncharoen N."/>
            <person name="Pittayakhajonwut P."/>
            <person name="Tanasupawat S."/>
        </authorList>
    </citation>
    <scope>NUCLEOTIDE SEQUENCE [LARGE SCALE GENOMIC DNA]</scope>
    <source>
        <strain evidence="1 3">WPS1-2</strain>
    </source>
</reference>
<organism evidence="1 3">
    <name type="scientific">Micromonospora globbae</name>
    <dbReference type="NCBI Taxonomy" id="1894969"/>
    <lineage>
        <taxon>Bacteria</taxon>
        <taxon>Bacillati</taxon>
        <taxon>Actinomycetota</taxon>
        <taxon>Actinomycetes</taxon>
        <taxon>Micromonosporales</taxon>
        <taxon>Micromonosporaceae</taxon>
        <taxon>Micromonospora</taxon>
    </lineage>
</organism>
<dbReference type="EMBL" id="CP108084">
    <property type="protein sequence ID" value="WUP50402.1"/>
    <property type="molecule type" value="Genomic_DNA"/>
</dbReference>